<gene>
    <name evidence="7" type="ORF">ACMD2_05068</name>
</gene>
<evidence type="ECO:0000256" key="2">
    <source>
        <dbReference type="ARBA" id="ARBA00022723"/>
    </source>
</evidence>
<evidence type="ECO:0000256" key="4">
    <source>
        <dbReference type="ARBA" id="ARBA00023004"/>
    </source>
</evidence>
<dbReference type="Proteomes" id="UP000092600">
    <property type="component" value="Unassembled WGS sequence"/>
</dbReference>
<proteinExistence type="inferred from homology"/>
<keyword evidence="4 5" id="KW-0408">Iron</keyword>
<comment type="caution">
    <text evidence="7">The sequence shown here is derived from an EMBL/GenBank/DDBJ whole genome shotgun (WGS) entry which is preliminary data.</text>
</comment>
<evidence type="ECO:0000313" key="8">
    <source>
        <dbReference type="Proteomes" id="UP000092600"/>
    </source>
</evidence>
<evidence type="ECO:0000256" key="5">
    <source>
        <dbReference type="RuleBase" id="RU003682"/>
    </source>
</evidence>
<name>A0A199WAP0_ANACO</name>
<evidence type="ECO:0000313" key="7">
    <source>
        <dbReference type="EMBL" id="OAY85955.1"/>
    </source>
</evidence>
<dbReference type="PANTHER" id="PTHR47990">
    <property type="entry name" value="2-OXOGLUTARATE (2OG) AND FE(II)-DEPENDENT OXYGENASE SUPERFAMILY PROTEIN-RELATED"/>
    <property type="match status" value="1"/>
</dbReference>
<dbReference type="InterPro" id="IPR044861">
    <property type="entry name" value="IPNS-like_FE2OG_OXY"/>
</dbReference>
<feature type="domain" description="Fe2OG dioxygenase" evidence="6">
    <location>
        <begin position="153"/>
        <end position="257"/>
    </location>
</feature>
<dbReference type="Pfam" id="PF14226">
    <property type="entry name" value="DIOX_N"/>
    <property type="match status" value="1"/>
</dbReference>
<keyword evidence="2 5" id="KW-0479">Metal-binding</keyword>
<evidence type="ECO:0000256" key="3">
    <source>
        <dbReference type="ARBA" id="ARBA00023002"/>
    </source>
</evidence>
<comment type="similarity">
    <text evidence="5">Belongs to the iron/ascorbate-dependent oxidoreductase family.</text>
</comment>
<comment type="cofactor">
    <cofactor evidence="1">
        <name>L-ascorbate</name>
        <dbReference type="ChEBI" id="CHEBI:38290"/>
    </cofactor>
</comment>
<dbReference type="Pfam" id="PF03171">
    <property type="entry name" value="2OG-FeII_Oxy"/>
    <property type="match status" value="1"/>
</dbReference>
<dbReference type="SUPFAM" id="SSF51197">
    <property type="entry name" value="Clavaminate synthase-like"/>
    <property type="match status" value="1"/>
</dbReference>
<dbReference type="STRING" id="4615.A0A199WAP0"/>
<sequence>MQELQKNTLKLPTLDHSQPLHPSTLNSLSKACKEWGYFHISNHGISTDLYRQLRAISLDVFNLPLGTKLKASPRTSVNTYTPHFIASPFFETLRVSGPDYFSSAKSSSDALFETPNEELCKMMDLCKKIVYILLKCLGDGLETKYYESEFGQCHGYLRINHYTPPNDIDGVEGVEGLGMHTDMSCITILYQDETGGLQARTQEGGWVEIEGSEGALIVNVGDLMQAWTNGRMRSSAHRAVLRKPTTCLSFAFFWCFEDEKLVLAPDEVIGEEERRIYRPFLCKDYMKFRHNIEKGRFEKVSYTIDGFAEGDALDSNEKIEK</sequence>
<accession>A0A199WAP0</accession>
<dbReference type="AlphaFoldDB" id="A0A199WAP0"/>
<reference evidence="7 8" key="1">
    <citation type="journal article" date="2016" name="DNA Res.">
        <title>The draft genome of MD-2 pineapple using hybrid error correction of long reads.</title>
        <authorList>
            <person name="Redwan R.M."/>
            <person name="Saidin A."/>
            <person name="Kumar S.V."/>
        </authorList>
    </citation>
    <scope>NUCLEOTIDE SEQUENCE [LARGE SCALE GENOMIC DNA]</scope>
    <source>
        <strain evidence="8">cv. MD2</strain>
        <tissue evidence="7">Leaf</tissue>
    </source>
</reference>
<dbReference type="InterPro" id="IPR005123">
    <property type="entry name" value="Oxoglu/Fe-dep_dioxygenase_dom"/>
</dbReference>
<dbReference type="Gene3D" id="2.60.120.330">
    <property type="entry name" value="B-lactam Antibiotic, Isopenicillin N Synthase, Chain"/>
    <property type="match status" value="1"/>
</dbReference>
<dbReference type="InterPro" id="IPR027443">
    <property type="entry name" value="IPNS-like_sf"/>
</dbReference>
<dbReference type="InterPro" id="IPR050231">
    <property type="entry name" value="Iron_ascorbate_oxido_reductase"/>
</dbReference>
<protein>
    <submittedName>
        <fullName evidence="7">Gibberellin 3-beta-dioxygenase 4</fullName>
    </submittedName>
</protein>
<dbReference type="GO" id="GO:0046872">
    <property type="term" value="F:metal ion binding"/>
    <property type="evidence" value="ECO:0007669"/>
    <property type="project" value="UniProtKB-KW"/>
</dbReference>
<keyword evidence="7" id="KW-0223">Dioxygenase</keyword>
<evidence type="ECO:0000256" key="1">
    <source>
        <dbReference type="ARBA" id="ARBA00001961"/>
    </source>
</evidence>
<evidence type="ECO:0000259" key="6">
    <source>
        <dbReference type="PROSITE" id="PS51471"/>
    </source>
</evidence>
<dbReference type="PROSITE" id="PS51471">
    <property type="entry name" value="FE2OG_OXY"/>
    <property type="match status" value="1"/>
</dbReference>
<dbReference type="GO" id="GO:0051213">
    <property type="term" value="F:dioxygenase activity"/>
    <property type="evidence" value="ECO:0007669"/>
    <property type="project" value="UniProtKB-KW"/>
</dbReference>
<dbReference type="EMBL" id="LSRQ01000022">
    <property type="protein sequence ID" value="OAY85955.1"/>
    <property type="molecule type" value="Genomic_DNA"/>
</dbReference>
<keyword evidence="3 5" id="KW-0560">Oxidoreductase</keyword>
<organism evidence="7 8">
    <name type="scientific">Ananas comosus</name>
    <name type="common">Pineapple</name>
    <name type="synonym">Ananas ananas</name>
    <dbReference type="NCBI Taxonomy" id="4615"/>
    <lineage>
        <taxon>Eukaryota</taxon>
        <taxon>Viridiplantae</taxon>
        <taxon>Streptophyta</taxon>
        <taxon>Embryophyta</taxon>
        <taxon>Tracheophyta</taxon>
        <taxon>Spermatophyta</taxon>
        <taxon>Magnoliopsida</taxon>
        <taxon>Liliopsida</taxon>
        <taxon>Poales</taxon>
        <taxon>Bromeliaceae</taxon>
        <taxon>Bromelioideae</taxon>
        <taxon>Ananas</taxon>
    </lineage>
</organism>
<dbReference type="InterPro" id="IPR026992">
    <property type="entry name" value="DIOX_N"/>
</dbReference>